<dbReference type="RefSeq" id="WP_108594247.1">
    <property type="nucleotide sequence ID" value="NZ_CP028913.1"/>
</dbReference>
<dbReference type="Pfam" id="PF00188">
    <property type="entry name" value="CAP"/>
    <property type="match status" value="1"/>
</dbReference>
<evidence type="ECO:0000259" key="2">
    <source>
        <dbReference type="Pfam" id="PF00188"/>
    </source>
</evidence>
<dbReference type="InterPro" id="IPR014044">
    <property type="entry name" value="CAP_dom"/>
</dbReference>
<dbReference type="OrthoDB" id="68195at2"/>
<dbReference type="CDD" id="cd05379">
    <property type="entry name" value="CAP_bacterial"/>
    <property type="match status" value="1"/>
</dbReference>
<dbReference type="EMBL" id="CP028913">
    <property type="protein sequence ID" value="AWB94421.1"/>
    <property type="molecule type" value="Genomic_DNA"/>
</dbReference>
<dbReference type="KEGG" id="agm:DCE93_01000"/>
<evidence type="ECO:0000256" key="1">
    <source>
        <dbReference type="SAM" id="MobiDB-lite"/>
    </source>
</evidence>
<dbReference type="SUPFAM" id="SSF55797">
    <property type="entry name" value="PR-1-like"/>
    <property type="match status" value="1"/>
</dbReference>
<feature type="region of interest" description="Disordered" evidence="1">
    <location>
        <begin position="41"/>
        <end position="119"/>
    </location>
</feature>
<evidence type="ECO:0000313" key="4">
    <source>
        <dbReference type="Proteomes" id="UP000244729"/>
    </source>
</evidence>
<feature type="compositionally biased region" description="Low complexity" evidence="1">
    <location>
        <begin position="69"/>
        <end position="82"/>
    </location>
</feature>
<keyword evidence="4" id="KW-1185">Reference proteome</keyword>
<dbReference type="Proteomes" id="UP000244729">
    <property type="component" value="Chromosome"/>
</dbReference>
<dbReference type="AlphaFoldDB" id="A0A2S0WT03"/>
<name>A0A2S0WT03_9MICO</name>
<dbReference type="PANTHER" id="PTHR31157:SF1">
    <property type="entry name" value="SCP DOMAIN-CONTAINING PROTEIN"/>
    <property type="match status" value="1"/>
</dbReference>
<evidence type="ECO:0000313" key="3">
    <source>
        <dbReference type="EMBL" id="AWB94421.1"/>
    </source>
</evidence>
<organism evidence="3 4">
    <name type="scientific">Agromyces badenianii</name>
    <dbReference type="NCBI Taxonomy" id="2080742"/>
    <lineage>
        <taxon>Bacteria</taxon>
        <taxon>Bacillati</taxon>
        <taxon>Actinomycetota</taxon>
        <taxon>Actinomycetes</taxon>
        <taxon>Micrococcales</taxon>
        <taxon>Microbacteriaceae</taxon>
        <taxon>Agromyces</taxon>
    </lineage>
</organism>
<gene>
    <name evidence="3" type="ORF">DCE93_01000</name>
</gene>
<proteinExistence type="predicted"/>
<accession>A0A2S0WT03</accession>
<protein>
    <submittedName>
        <fullName evidence="3">SCP-like extracellular</fullName>
    </submittedName>
</protein>
<reference evidence="3 4" key="1">
    <citation type="submission" date="2018-04" db="EMBL/GenBank/DDBJ databases">
        <authorList>
            <person name="Li J."/>
        </authorList>
    </citation>
    <scope>NUCLEOTIDE SEQUENCE [LARGE SCALE GENOMIC DNA]</scope>
    <source>
        <strain evidence="4">30A</strain>
    </source>
</reference>
<dbReference type="Gene3D" id="3.40.33.10">
    <property type="entry name" value="CAP"/>
    <property type="match status" value="1"/>
</dbReference>
<dbReference type="PANTHER" id="PTHR31157">
    <property type="entry name" value="SCP DOMAIN-CONTAINING PROTEIN"/>
    <property type="match status" value="1"/>
</dbReference>
<feature type="compositionally biased region" description="Pro residues" evidence="1">
    <location>
        <begin position="83"/>
        <end position="113"/>
    </location>
</feature>
<dbReference type="InterPro" id="IPR035940">
    <property type="entry name" value="CAP_sf"/>
</dbReference>
<feature type="domain" description="SCP" evidence="2">
    <location>
        <begin position="127"/>
        <end position="240"/>
    </location>
</feature>
<sequence>MGQHRNRASWPPSRLWLIGAGAVLLVGSVSVSAVALGNADGERATATDTAAAAAGSERENETASSRPMPTAAPAEPAAVAAPAPAPAPEPAPAPAPAPEAPAPADPPPAPAPAPSSGASSVEAEVLAIVNRERAATGCGPVSDDAGLRSVARAHSGDMAARGFFDHTNPDGQTPWDRAGAAGISHAGGENIARGQADAASVMQSWMNSPGHRANILNCDFTTLGVGVHEGPGGPWWTQLFGY</sequence>